<comment type="caution">
    <text evidence="3">The sequence shown here is derived from an EMBL/GenBank/DDBJ whole genome shotgun (WGS) entry which is preliminary data.</text>
</comment>
<protein>
    <submittedName>
        <fullName evidence="3">GNAT family N-acetyltransferase</fullName>
        <ecNumber evidence="3">2.3.1.-</ecNumber>
    </submittedName>
</protein>
<dbReference type="CDD" id="cd04301">
    <property type="entry name" value="NAT_SF"/>
    <property type="match status" value="1"/>
</dbReference>
<reference evidence="3 4" key="1">
    <citation type="submission" date="2022-04" db="EMBL/GenBank/DDBJ databases">
        <title>Paracoccus sp. YLB-12 draft genome sequence.</title>
        <authorList>
            <person name="Yu L."/>
        </authorList>
    </citation>
    <scope>NUCLEOTIDE SEQUENCE [LARGE SCALE GENOMIC DNA]</scope>
    <source>
        <strain evidence="3 4">YLB-12</strain>
    </source>
</reference>
<organism evidence="3 4">
    <name type="scientific">Paracoccus maritimus</name>
    <dbReference type="NCBI Taxonomy" id="2933292"/>
    <lineage>
        <taxon>Bacteria</taxon>
        <taxon>Pseudomonadati</taxon>
        <taxon>Pseudomonadota</taxon>
        <taxon>Alphaproteobacteria</taxon>
        <taxon>Rhodobacterales</taxon>
        <taxon>Paracoccaceae</taxon>
        <taxon>Paracoccus</taxon>
    </lineage>
</organism>
<accession>A0ABT2KB62</accession>
<dbReference type="PANTHER" id="PTHR13947">
    <property type="entry name" value="GNAT FAMILY N-ACETYLTRANSFERASE"/>
    <property type="match status" value="1"/>
</dbReference>
<gene>
    <name evidence="3" type="ORF">MU516_12175</name>
</gene>
<name>A0ABT2KB62_9RHOB</name>
<dbReference type="Pfam" id="PF00583">
    <property type="entry name" value="Acetyltransf_1"/>
    <property type="match status" value="1"/>
</dbReference>
<evidence type="ECO:0000313" key="4">
    <source>
        <dbReference type="Proteomes" id="UP001320702"/>
    </source>
</evidence>
<evidence type="ECO:0000259" key="2">
    <source>
        <dbReference type="PROSITE" id="PS51186"/>
    </source>
</evidence>
<dbReference type="GO" id="GO:0016746">
    <property type="term" value="F:acyltransferase activity"/>
    <property type="evidence" value="ECO:0007669"/>
    <property type="project" value="UniProtKB-KW"/>
</dbReference>
<dbReference type="InterPro" id="IPR016181">
    <property type="entry name" value="Acyl_CoA_acyltransferase"/>
</dbReference>
<dbReference type="PANTHER" id="PTHR13947:SF37">
    <property type="entry name" value="LD18367P"/>
    <property type="match status" value="1"/>
</dbReference>
<feature type="domain" description="N-acetyltransferase" evidence="2">
    <location>
        <begin position="1"/>
        <end position="134"/>
    </location>
</feature>
<sequence>MTPDELAALHASCFTDAPPPWSAPEFAGSLKSHGAFLLLRPAAFLLGRVIAGEGELLTLAVAPDARRHGLGRELTLQFAATSRARGADVAFLEVAEDNHPARALYEGLGWTEVGRRRRYFGPRTDALVMRIRLQDHQEDG</sequence>
<dbReference type="PROSITE" id="PS51186">
    <property type="entry name" value="GNAT"/>
    <property type="match status" value="1"/>
</dbReference>
<keyword evidence="3" id="KW-0012">Acyltransferase</keyword>
<dbReference type="InterPro" id="IPR050769">
    <property type="entry name" value="NAT_camello-type"/>
</dbReference>
<dbReference type="InterPro" id="IPR000182">
    <property type="entry name" value="GNAT_dom"/>
</dbReference>
<keyword evidence="4" id="KW-1185">Reference proteome</keyword>
<evidence type="ECO:0000313" key="3">
    <source>
        <dbReference type="EMBL" id="MCT4333621.1"/>
    </source>
</evidence>
<dbReference type="SUPFAM" id="SSF55729">
    <property type="entry name" value="Acyl-CoA N-acyltransferases (Nat)"/>
    <property type="match status" value="1"/>
</dbReference>
<dbReference type="EC" id="2.3.1.-" evidence="3"/>
<evidence type="ECO:0000256" key="1">
    <source>
        <dbReference type="ARBA" id="ARBA00022679"/>
    </source>
</evidence>
<dbReference type="RefSeq" id="WP_260277476.1">
    <property type="nucleotide sequence ID" value="NZ_JANAVZ010000006.1"/>
</dbReference>
<dbReference type="Proteomes" id="UP001320702">
    <property type="component" value="Unassembled WGS sequence"/>
</dbReference>
<dbReference type="EMBL" id="JANAVZ010000006">
    <property type="protein sequence ID" value="MCT4333621.1"/>
    <property type="molecule type" value="Genomic_DNA"/>
</dbReference>
<dbReference type="Gene3D" id="3.40.630.30">
    <property type="match status" value="1"/>
</dbReference>
<proteinExistence type="predicted"/>
<keyword evidence="1 3" id="KW-0808">Transferase</keyword>